<dbReference type="InterPro" id="IPR050492">
    <property type="entry name" value="Bact_metal-bind_prot9"/>
</dbReference>
<dbReference type="GO" id="GO:0007155">
    <property type="term" value="P:cell adhesion"/>
    <property type="evidence" value="ECO:0007669"/>
    <property type="project" value="InterPro"/>
</dbReference>
<dbReference type="SUPFAM" id="SSF53807">
    <property type="entry name" value="Helical backbone' metal receptor"/>
    <property type="match status" value="1"/>
</dbReference>
<dbReference type="InterPro" id="IPR006127">
    <property type="entry name" value="ZnuA-like"/>
</dbReference>
<comment type="subcellular location">
    <subcellularLocation>
        <location evidence="1">Cell envelope</location>
    </subcellularLocation>
</comment>
<evidence type="ECO:0000256" key="5">
    <source>
        <dbReference type="ARBA" id="ARBA00022729"/>
    </source>
</evidence>
<accession>Q0A9U3</accession>
<keyword evidence="5 7" id="KW-0732">Signal</keyword>
<dbReference type="PRINTS" id="PR00691">
    <property type="entry name" value="ADHESINB"/>
</dbReference>
<proteinExistence type="inferred from homology"/>
<dbReference type="KEGG" id="aeh:Mlg_1041"/>
<gene>
    <name evidence="8" type="ordered locus">Mlg_1041</name>
</gene>
<dbReference type="Proteomes" id="UP000001962">
    <property type="component" value="Chromosome"/>
</dbReference>
<dbReference type="HOGENOM" id="CLU_016838_1_1_6"/>
<dbReference type="GO" id="GO:0046872">
    <property type="term" value="F:metal ion binding"/>
    <property type="evidence" value="ECO:0007669"/>
    <property type="project" value="UniProtKB-KW"/>
</dbReference>
<dbReference type="PROSITE" id="PS51257">
    <property type="entry name" value="PROKAR_LIPOPROTEIN"/>
    <property type="match status" value="1"/>
</dbReference>
<dbReference type="eggNOG" id="COG0803">
    <property type="taxonomic scope" value="Bacteria"/>
</dbReference>
<dbReference type="PANTHER" id="PTHR42953">
    <property type="entry name" value="HIGH-AFFINITY ZINC UPTAKE SYSTEM PROTEIN ZNUA-RELATED"/>
    <property type="match status" value="1"/>
</dbReference>
<dbReference type="RefSeq" id="WP_011628789.1">
    <property type="nucleotide sequence ID" value="NC_008340.1"/>
</dbReference>
<feature type="chain" id="PRO_5004167902" evidence="7">
    <location>
        <begin position="25"/>
        <end position="303"/>
    </location>
</feature>
<evidence type="ECO:0000256" key="2">
    <source>
        <dbReference type="ARBA" id="ARBA00011028"/>
    </source>
</evidence>
<evidence type="ECO:0000256" key="6">
    <source>
        <dbReference type="RuleBase" id="RU003512"/>
    </source>
</evidence>
<dbReference type="Gene3D" id="3.40.50.1980">
    <property type="entry name" value="Nitrogenase molybdenum iron protein domain"/>
    <property type="match status" value="2"/>
</dbReference>
<keyword evidence="9" id="KW-1185">Reference proteome</keyword>
<organism evidence="8 9">
    <name type="scientific">Alkalilimnicola ehrlichii (strain ATCC BAA-1101 / DSM 17681 / MLHE-1)</name>
    <dbReference type="NCBI Taxonomy" id="187272"/>
    <lineage>
        <taxon>Bacteria</taxon>
        <taxon>Pseudomonadati</taxon>
        <taxon>Pseudomonadota</taxon>
        <taxon>Gammaproteobacteria</taxon>
        <taxon>Chromatiales</taxon>
        <taxon>Ectothiorhodospiraceae</taxon>
        <taxon>Alkalilimnicola</taxon>
    </lineage>
</organism>
<dbReference type="InterPro" id="IPR006128">
    <property type="entry name" value="Lipoprotein_PsaA-like"/>
</dbReference>
<dbReference type="PANTHER" id="PTHR42953:SF1">
    <property type="entry name" value="METAL-BINDING PROTEIN HI_0362-RELATED"/>
    <property type="match status" value="1"/>
</dbReference>
<evidence type="ECO:0000313" key="8">
    <source>
        <dbReference type="EMBL" id="ABI56394.1"/>
    </source>
</evidence>
<feature type="signal peptide" evidence="7">
    <location>
        <begin position="1"/>
        <end position="24"/>
    </location>
</feature>
<dbReference type="PRINTS" id="PR00690">
    <property type="entry name" value="ADHESNFAMILY"/>
</dbReference>
<sequence>MKAWKLVTVALLPFVLMACGGGNAAEGERPRVVATFSILGDLTREVAGDDVDLTVLTPIGAEVHEWELSPNNFMALERADLVLYNGYQLEQWMGQVAATVAEGVPMVPVAERSGHDTLPIVTGDYEGDPDPHLWMDPRAAAGYARAIGRALGEVHPERADAFEERAEDLAGRLLDLHTELTEALSAVPEERRLLITSEAAFVYFADAYGFVHDGVWGTNAETEGSPRQIMRIVDLVRQKNPGAVFWESTISDRHVRSVAEDTGVDVAGPLYVDSLGGAGSGAEDYFSLMRHNVRLIKESLSEL</sequence>
<reference evidence="9" key="1">
    <citation type="submission" date="2006-08" db="EMBL/GenBank/DDBJ databases">
        <title>Complete sequence of Alkalilimnicola ehrilichei MLHE-1.</title>
        <authorList>
            <person name="Copeland A."/>
            <person name="Lucas S."/>
            <person name="Lapidus A."/>
            <person name="Barry K."/>
            <person name="Detter J.C."/>
            <person name="Glavina del Rio T."/>
            <person name="Hammon N."/>
            <person name="Israni S."/>
            <person name="Dalin E."/>
            <person name="Tice H."/>
            <person name="Pitluck S."/>
            <person name="Sims D."/>
            <person name="Brettin T."/>
            <person name="Bruce D."/>
            <person name="Han C."/>
            <person name="Tapia R."/>
            <person name="Gilna P."/>
            <person name="Schmutz J."/>
            <person name="Larimer F."/>
            <person name="Land M."/>
            <person name="Hauser L."/>
            <person name="Kyrpides N."/>
            <person name="Mikhailova N."/>
            <person name="Oremland R.S."/>
            <person name="Hoeft S.E."/>
            <person name="Switzer-Blum J."/>
            <person name="Kulp T."/>
            <person name="King G."/>
            <person name="Tabita R."/>
            <person name="Witte B."/>
            <person name="Santini J.M."/>
            <person name="Basu P."/>
            <person name="Hollibaugh J.T."/>
            <person name="Xie G."/>
            <person name="Stolz J.F."/>
            <person name="Richardson P."/>
        </authorList>
    </citation>
    <scope>NUCLEOTIDE SEQUENCE [LARGE SCALE GENOMIC DNA]</scope>
    <source>
        <strain evidence="9">ATCC BAA-1101 / DSM 17681 / MLHE-1</strain>
    </source>
</reference>
<dbReference type="Pfam" id="PF01297">
    <property type="entry name" value="ZnuA"/>
    <property type="match status" value="1"/>
</dbReference>
<dbReference type="InterPro" id="IPR006129">
    <property type="entry name" value="AdhesinB"/>
</dbReference>
<protein>
    <submittedName>
        <fullName evidence="8">Periplasmic solute binding protein</fullName>
    </submittedName>
</protein>
<evidence type="ECO:0000256" key="3">
    <source>
        <dbReference type="ARBA" id="ARBA00022448"/>
    </source>
</evidence>
<dbReference type="GO" id="GO:0030001">
    <property type="term" value="P:metal ion transport"/>
    <property type="evidence" value="ECO:0007669"/>
    <property type="project" value="InterPro"/>
</dbReference>
<keyword evidence="4" id="KW-0479">Metal-binding</keyword>
<evidence type="ECO:0000256" key="1">
    <source>
        <dbReference type="ARBA" id="ARBA00004196"/>
    </source>
</evidence>
<dbReference type="EMBL" id="CP000453">
    <property type="protein sequence ID" value="ABI56394.1"/>
    <property type="molecule type" value="Genomic_DNA"/>
</dbReference>
<keyword evidence="3 6" id="KW-0813">Transport</keyword>
<comment type="similarity">
    <text evidence="2 6">Belongs to the bacterial solute-binding protein 9 family.</text>
</comment>
<evidence type="ECO:0000256" key="4">
    <source>
        <dbReference type="ARBA" id="ARBA00022723"/>
    </source>
</evidence>
<dbReference type="GO" id="GO:0030313">
    <property type="term" value="C:cell envelope"/>
    <property type="evidence" value="ECO:0007669"/>
    <property type="project" value="UniProtKB-SubCell"/>
</dbReference>
<evidence type="ECO:0000313" key="9">
    <source>
        <dbReference type="Proteomes" id="UP000001962"/>
    </source>
</evidence>
<evidence type="ECO:0000256" key="7">
    <source>
        <dbReference type="SAM" id="SignalP"/>
    </source>
</evidence>
<name>Q0A9U3_ALKEH</name>
<dbReference type="AlphaFoldDB" id="Q0A9U3"/>